<evidence type="ECO:0000259" key="8">
    <source>
        <dbReference type="PROSITE" id="PS51369"/>
    </source>
</evidence>
<dbReference type="PANTHER" id="PTHR31072:SF224">
    <property type="entry name" value="TRANSCRIPTION FACTOR TCP1"/>
    <property type="match status" value="1"/>
</dbReference>
<dbReference type="GO" id="GO:0003700">
    <property type="term" value="F:DNA-binding transcription factor activity"/>
    <property type="evidence" value="ECO:0007669"/>
    <property type="project" value="InterPro"/>
</dbReference>
<comment type="subcellular location">
    <subcellularLocation>
        <location evidence="1">Nucleus</location>
    </subcellularLocation>
</comment>
<evidence type="ECO:0000313" key="10">
    <source>
        <dbReference type="EMBL" id="ALE27658.1"/>
    </source>
</evidence>
<gene>
    <name evidence="10" type="primary">CYC1D</name>
</gene>
<dbReference type="GO" id="GO:2000032">
    <property type="term" value="P:regulation of secondary shoot formation"/>
    <property type="evidence" value="ECO:0007669"/>
    <property type="project" value="TreeGrafter"/>
</dbReference>
<evidence type="ECO:0000259" key="9">
    <source>
        <dbReference type="PROSITE" id="PS51370"/>
    </source>
</evidence>
<dbReference type="InterPro" id="IPR017887">
    <property type="entry name" value="TF_TCP_subgr"/>
</dbReference>
<dbReference type="GO" id="GO:0005634">
    <property type="term" value="C:nucleus"/>
    <property type="evidence" value="ECO:0007669"/>
    <property type="project" value="UniProtKB-SubCell"/>
</dbReference>
<evidence type="ECO:0000256" key="1">
    <source>
        <dbReference type="ARBA" id="ARBA00004123"/>
    </source>
</evidence>
<reference evidence="10" key="1">
    <citation type="journal article" date="2015" name="Plant Physiol.">
        <title>Distinct Regulatory Changes Underlying Differential Expression of TEOSINTE BRANCHED1-CYCLOIDEA-PROLIFERATING CELL FACTOR Genes Associated with Petal Variations in Zygomorphic Flowers of Petrocosmea spp. of the Family Gesneriaceae.</title>
        <authorList>
            <person name="Yang X."/>
            <person name="Zhao X.G."/>
            <person name="Li C.Q."/>
            <person name="Liu J."/>
            <person name="Qiu Z.J."/>
            <person name="Dong Y."/>
            <person name="Wang Y.Z."/>
        </authorList>
    </citation>
    <scope>NUCLEOTIDE SEQUENCE</scope>
</reference>
<evidence type="ECO:0000256" key="4">
    <source>
        <dbReference type="ARBA" id="ARBA00023125"/>
    </source>
</evidence>
<dbReference type="PANTHER" id="PTHR31072">
    <property type="entry name" value="TRANSCRIPTION FACTOR TCP4-RELATED"/>
    <property type="match status" value="1"/>
</dbReference>
<evidence type="ECO:0000256" key="3">
    <source>
        <dbReference type="ARBA" id="ARBA00023015"/>
    </source>
</evidence>
<keyword evidence="6" id="KW-0539">Nucleus</keyword>
<dbReference type="Pfam" id="PF03634">
    <property type="entry name" value="TCP"/>
    <property type="match status" value="1"/>
</dbReference>
<keyword evidence="2" id="KW-0217">Developmental protein</keyword>
<evidence type="ECO:0000256" key="6">
    <source>
        <dbReference type="ARBA" id="ARBA00023242"/>
    </source>
</evidence>
<dbReference type="EMBL" id="KT596749">
    <property type="protein sequence ID" value="ALE27658.1"/>
    <property type="molecule type" value="Genomic_DNA"/>
</dbReference>
<dbReference type="PROSITE" id="PS51370">
    <property type="entry name" value="R"/>
    <property type="match status" value="1"/>
</dbReference>
<dbReference type="AlphaFoldDB" id="A0A0M4NFL6"/>
<name>A0A0M4NFL6_9LAMI</name>
<keyword evidence="5" id="KW-0804">Transcription</keyword>
<sequence>MFSKSSYLHPPQVSQSLQSRGSTSAVDLINGAEILLHDHHHHHHQQDMLSGHYLAENAPFLEVSTLYNQDVGGSNEDPSALADTFSRKQIVKKDRHSKIVTSQGPRDRRVRLSIGIARKFFDLQEMLGFDKPSKTLEWLLTKSKVAIKDLVHTKKSSSARSTSSPSECEVVLNGEAFDQNGSCLLGADSKRKWVSMNANKCKGAKDSTQSASTLAKESRAKARARARERTKEKMCIKKLNESRNMGSNLNPSVPIQRNNLFEVCRPSGSNSILHCPITNEASAATVAATHEDLIQESNVIKRMLRHHSSFFGFHCSLPSPNVNENWDVSSLTSQSNFCDILDQHKFINRSSNL</sequence>
<feature type="domain" description="R" evidence="9">
    <location>
        <begin position="216"/>
        <end position="233"/>
    </location>
</feature>
<dbReference type="InterPro" id="IPR017888">
    <property type="entry name" value="CYC/TB1_R_domain"/>
</dbReference>
<protein>
    <submittedName>
        <fullName evidence="10">TCP transcription factor CYC1D</fullName>
    </submittedName>
</protein>
<evidence type="ECO:0000256" key="5">
    <source>
        <dbReference type="ARBA" id="ARBA00023163"/>
    </source>
</evidence>
<organism evidence="10">
    <name type="scientific">Petrocosmea glabristoma</name>
    <dbReference type="NCBI Taxonomy" id="1679522"/>
    <lineage>
        <taxon>Eukaryota</taxon>
        <taxon>Viridiplantae</taxon>
        <taxon>Streptophyta</taxon>
        <taxon>Embryophyta</taxon>
        <taxon>Tracheophyta</taxon>
        <taxon>Spermatophyta</taxon>
        <taxon>Magnoliopsida</taxon>
        <taxon>eudicotyledons</taxon>
        <taxon>Gunneridae</taxon>
        <taxon>Pentapetalae</taxon>
        <taxon>asterids</taxon>
        <taxon>lamiids</taxon>
        <taxon>Lamiales</taxon>
        <taxon>Gesneriaceae</taxon>
        <taxon>Didymocarpoideae</taxon>
        <taxon>Trichosporeae</taxon>
        <taxon>Didymocarpinae</taxon>
        <taxon>Petrocosmea</taxon>
    </lineage>
</organism>
<dbReference type="PROSITE" id="PS51369">
    <property type="entry name" value="TCP"/>
    <property type="match status" value="1"/>
</dbReference>
<dbReference type="GO" id="GO:0043565">
    <property type="term" value="F:sequence-specific DNA binding"/>
    <property type="evidence" value="ECO:0007669"/>
    <property type="project" value="TreeGrafter"/>
</dbReference>
<accession>A0A0M4NFL6</accession>
<evidence type="ECO:0000256" key="2">
    <source>
        <dbReference type="ARBA" id="ARBA00022473"/>
    </source>
</evidence>
<evidence type="ECO:0000256" key="7">
    <source>
        <dbReference type="SAM" id="MobiDB-lite"/>
    </source>
</evidence>
<keyword evidence="4" id="KW-0238">DNA-binding</keyword>
<dbReference type="InterPro" id="IPR005333">
    <property type="entry name" value="Transcription_factor_TCP"/>
</dbReference>
<keyword evidence="3" id="KW-0805">Transcription regulation</keyword>
<feature type="domain" description="TCP" evidence="8">
    <location>
        <begin position="92"/>
        <end position="150"/>
    </location>
</feature>
<proteinExistence type="predicted"/>
<feature type="region of interest" description="Disordered" evidence="7">
    <location>
        <begin position="1"/>
        <end position="20"/>
    </location>
</feature>